<dbReference type="NCBIfam" id="TIGR03002">
    <property type="entry name" value="outer_YhbN_LptA"/>
    <property type="match status" value="1"/>
</dbReference>
<comment type="subcellular location">
    <subcellularLocation>
        <location evidence="4">Periplasm</location>
    </subcellularLocation>
</comment>
<dbReference type="PANTHER" id="PTHR36504">
    <property type="entry name" value="LIPOPOLYSACCHARIDE EXPORT SYSTEM PROTEIN LPTA"/>
    <property type="match status" value="1"/>
</dbReference>
<dbReference type="InterPro" id="IPR005653">
    <property type="entry name" value="OstA-like_N"/>
</dbReference>
<organism evidence="6 7">
    <name type="scientific">Piscinibacter terrae</name>
    <dbReference type="NCBI Taxonomy" id="2496871"/>
    <lineage>
        <taxon>Bacteria</taxon>
        <taxon>Pseudomonadati</taxon>
        <taxon>Pseudomonadota</taxon>
        <taxon>Betaproteobacteria</taxon>
        <taxon>Burkholderiales</taxon>
        <taxon>Sphaerotilaceae</taxon>
        <taxon>Piscinibacter</taxon>
    </lineage>
</organism>
<name>A0A3N7HTC9_9BURK</name>
<protein>
    <recommendedName>
        <fullName evidence="4">Lipopolysaccharide export system protein LptA</fullName>
    </recommendedName>
</protein>
<evidence type="ECO:0000256" key="4">
    <source>
        <dbReference type="HAMAP-Rule" id="MF_01914"/>
    </source>
</evidence>
<dbReference type="OrthoDB" id="5294855at2"/>
<feature type="domain" description="Organic solvent tolerance-like N-terminal" evidence="5">
    <location>
        <begin position="53"/>
        <end position="164"/>
    </location>
</feature>
<feature type="signal peptide" evidence="4">
    <location>
        <begin position="1"/>
        <end position="35"/>
    </location>
</feature>
<dbReference type="PANTHER" id="PTHR36504:SF1">
    <property type="entry name" value="LIPOPOLYSACCHARIDE EXPORT SYSTEM PROTEIN LPTA"/>
    <property type="match status" value="1"/>
</dbReference>
<evidence type="ECO:0000256" key="1">
    <source>
        <dbReference type="ARBA" id="ARBA00022448"/>
    </source>
</evidence>
<dbReference type="GO" id="GO:0017089">
    <property type="term" value="F:glycolipid transfer activity"/>
    <property type="evidence" value="ECO:0007669"/>
    <property type="project" value="TreeGrafter"/>
</dbReference>
<sequence precursor="true">MVCKFHASMTHLLSTPVRTLLAAALAFGLSAPALAEKADRTKPLNVVADKEGNFDLLKQVLVFAGNVVITKGTIVIKADRVEVRERPDGYKVATAFGSAQKPATFRQKRDGVDEFIDGQADRLEYDEKPDTIRFVNNATVRRLRGESIGDEITGSQVTYDNTTEVFSVSGGAQGNAGANPSTGGRVRAVLTPREGTPAAAEAASAAAAAALKPSTTLGDKK</sequence>
<keyword evidence="1 4" id="KW-0813">Transport</keyword>
<comment type="subunit">
    <text evidence="4">Component of the lipopolysaccharide transport and assembly complex.</text>
</comment>
<reference evidence="6 7" key="2">
    <citation type="submission" date="2018-12" db="EMBL/GenBank/DDBJ databases">
        <title>Rhizobacter gummiphilus sp. nov., a rubber-degrading bacterium isolated from the soil of a botanical garden in Japan.</title>
        <authorList>
            <person name="Shunsuke S.S."/>
        </authorList>
    </citation>
    <scope>NUCLEOTIDE SEQUENCE [LARGE SCALE GENOMIC DNA]</scope>
    <source>
        <strain evidence="6 7">S-16</strain>
    </source>
</reference>
<dbReference type="GO" id="GO:0009279">
    <property type="term" value="C:cell outer membrane"/>
    <property type="evidence" value="ECO:0007669"/>
    <property type="project" value="TreeGrafter"/>
</dbReference>
<dbReference type="Proteomes" id="UP000267464">
    <property type="component" value="Unassembled WGS sequence"/>
</dbReference>
<dbReference type="HAMAP" id="MF_01914">
    <property type="entry name" value="LPS_assembly_LptA"/>
    <property type="match status" value="1"/>
</dbReference>
<dbReference type="InterPro" id="IPR014340">
    <property type="entry name" value="LptA"/>
</dbReference>
<dbReference type="GO" id="GO:0001530">
    <property type="term" value="F:lipopolysaccharide binding"/>
    <property type="evidence" value="ECO:0007669"/>
    <property type="project" value="InterPro"/>
</dbReference>
<feature type="chain" id="PRO_5018341851" description="Lipopolysaccharide export system protein LptA" evidence="4">
    <location>
        <begin position="36"/>
        <end position="221"/>
    </location>
</feature>
<keyword evidence="2 4" id="KW-0732">Signal</keyword>
<proteinExistence type="inferred from homology"/>
<dbReference type="Gene3D" id="2.60.450.10">
    <property type="entry name" value="Lipopolysaccharide (LPS) transport protein A like domain"/>
    <property type="match status" value="1"/>
</dbReference>
<dbReference type="EMBL" id="QUSW01000003">
    <property type="protein sequence ID" value="RQP24536.1"/>
    <property type="molecule type" value="Genomic_DNA"/>
</dbReference>
<keyword evidence="7" id="KW-1185">Reference proteome</keyword>
<dbReference type="InterPro" id="IPR052037">
    <property type="entry name" value="LPS_export_LptA"/>
</dbReference>
<evidence type="ECO:0000313" key="6">
    <source>
        <dbReference type="EMBL" id="RQP24536.1"/>
    </source>
</evidence>
<dbReference type="GO" id="GO:0015920">
    <property type="term" value="P:lipopolysaccharide transport"/>
    <property type="evidence" value="ECO:0007669"/>
    <property type="project" value="UniProtKB-UniRule"/>
</dbReference>
<reference evidence="6 7" key="1">
    <citation type="submission" date="2018-08" db="EMBL/GenBank/DDBJ databases">
        <authorList>
            <person name="Khan S.A."/>
            <person name="Jeon C.O."/>
            <person name="Chun B.H."/>
            <person name="Jeong S.E."/>
        </authorList>
    </citation>
    <scope>NUCLEOTIDE SEQUENCE [LARGE SCALE GENOMIC DNA]</scope>
    <source>
        <strain evidence="6 7">S-16</strain>
    </source>
</reference>
<evidence type="ECO:0000256" key="3">
    <source>
        <dbReference type="ARBA" id="ARBA00022764"/>
    </source>
</evidence>
<evidence type="ECO:0000256" key="2">
    <source>
        <dbReference type="ARBA" id="ARBA00022729"/>
    </source>
</evidence>
<dbReference type="Pfam" id="PF03968">
    <property type="entry name" value="LptD_N"/>
    <property type="match status" value="1"/>
</dbReference>
<comment type="similarity">
    <text evidence="4">Belongs to the LptA family.</text>
</comment>
<accession>A0A3N7HTC9</accession>
<evidence type="ECO:0000313" key="7">
    <source>
        <dbReference type="Proteomes" id="UP000267464"/>
    </source>
</evidence>
<evidence type="ECO:0000259" key="5">
    <source>
        <dbReference type="Pfam" id="PF03968"/>
    </source>
</evidence>
<comment type="caution">
    <text evidence="6">The sequence shown here is derived from an EMBL/GenBank/DDBJ whole genome shotgun (WGS) entry which is preliminary data.</text>
</comment>
<gene>
    <name evidence="4 6" type="primary">lptA</name>
    <name evidence="6" type="ORF">DZC73_14730</name>
</gene>
<comment type="function">
    <text evidence="4">Involved in the assembly of lipopolysaccharide (LPS). Required for the translocation of LPS from the inner membrane to the outer membrane.</text>
</comment>
<keyword evidence="3 4" id="KW-0574">Periplasm</keyword>
<dbReference type="GO" id="GO:0043165">
    <property type="term" value="P:Gram-negative-bacterium-type cell outer membrane assembly"/>
    <property type="evidence" value="ECO:0007669"/>
    <property type="project" value="UniProtKB-UniRule"/>
</dbReference>
<dbReference type="GO" id="GO:0030288">
    <property type="term" value="C:outer membrane-bounded periplasmic space"/>
    <property type="evidence" value="ECO:0007669"/>
    <property type="project" value="TreeGrafter"/>
</dbReference>
<dbReference type="AlphaFoldDB" id="A0A3N7HTC9"/>